<name>A0A645DWK4_9ZZZZ</name>
<sequence length="87" mass="9779">MNTNMKAVPHPTVKDIGQSPVLSRIESSIKNNVLKFEIDTKQFDITKLNLYSPELGDQSREIHLSRARGKTILEVDLTGIRVYAVAQ</sequence>
<reference evidence="1" key="1">
    <citation type="submission" date="2019-08" db="EMBL/GenBank/DDBJ databases">
        <authorList>
            <person name="Kucharzyk K."/>
            <person name="Murdoch R.W."/>
            <person name="Higgins S."/>
            <person name="Loffler F."/>
        </authorList>
    </citation>
    <scope>NUCLEOTIDE SEQUENCE</scope>
</reference>
<proteinExistence type="predicted"/>
<comment type="caution">
    <text evidence="1">The sequence shown here is derived from an EMBL/GenBank/DDBJ whole genome shotgun (WGS) entry which is preliminary data.</text>
</comment>
<protein>
    <submittedName>
        <fullName evidence="1">Uncharacterized protein</fullName>
    </submittedName>
</protein>
<gene>
    <name evidence="1" type="ORF">SDC9_141042</name>
</gene>
<dbReference type="EMBL" id="VSSQ01040606">
    <property type="protein sequence ID" value="MPM93900.1"/>
    <property type="molecule type" value="Genomic_DNA"/>
</dbReference>
<dbReference type="AlphaFoldDB" id="A0A645DWK4"/>
<evidence type="ECO:0000313" key="1">
    <source>
        <dbReference type="EMBL" id="MPM93900.1"/>
    </source>
</evidence>
<organism evidence="1">
    <name type="scientific">bioreactor metagenome</name>
    <dbReference type="NCBI Taxonomy" id="1076179"/>
    <lineage>
        <taxon>unclassified sequences</taxon>
        <taxon>metagenomes</taxon>
        <taxon>ecological metagenomes</taxon>
    </lineage>
</organism>
<accession>A0A645DWK4</accession>